<dbReference type="InterPro" id="IPR010979">
    <property type="entry name" value="Ribosomal_uS13-like_H2TH"/>
</dbReference>
<dbReference type="InterPro" id="IPR001892">
    <property type="entry name" value="Ribosomal_uS13"/>
</dbReference>
<dbReference type="Gene3D" id="1.10.8.50">
    <property type="match status" value="1"/>
</dbReference>
<evidence type="ECO:0000313" key="7">
    <source>
        <dbReference type="EMBL" id="CAD7653933.1"/>
    </source>
</evidence>
<dbReference type="EMBL" id="CAJPVJ010007281">
    <property type="protein sequence ID" value="CAG2171120.1"/>
    <property type="molecule type" value="Genomic_DNA"/>
</dbReference>
<dbReference type="GO" id="GO:0003735">
    <property type="term" value="F:structural constituent of ribosome"/>
    <property type="evidence" value="ECO:0007669"/>
    <property type="project" value="InterPro"/>
</dbReference>
<evidence type="ECO:0000256" key="3">
    <source>
        <dbReference type="ARBA" id="ARBA00023274"/>
    </source>
</evidence>
<dbReference type="PIRSF" id="PIRSF002134">
    <property type="entry name" value="Ribosomal_S13"/>
    <property type="match status" value="1"/>
</dbReference>
<dbReference type="GO" id="GO:0015935">
    <property type="term" value="C:small ribosomal subunit"/>
    <property type="evidence" value="ECO:0007669"/>
    <property type="project" value="TreeGrafter"/>
</dbReference>
<keyword evidence="3 6" id="KW-0687">Ribonucleoprotein</keyword>
<dbReference type="FunFam" id="1.10.8.50:FF:000002">
    <property type="entry name" value="40S ribosomal protein S18"/>
    <property type="match status" value="1"/>
</dbReference>
<dbReference type="PANTHER" id="PTHR10871:SF3">
    <property type="entry name" value="SMALL RIBOSOMAL SUBUNIT PROTEIN US13"/>
    <property type="match status" value="1"/>
</dbReference>
<dbReference type="GO" id="GO:0005829">
    <property type="term" value="C:cytosol"/>
    <property type="evidence" value="ECO:0007669"/>
    <property type="project" value="TreeGrafter"/>
</dbReference>
<name>A0A7R9M7N3_9ACAR</name>
<evidence type="ECO:0000256" key="6">
    <source>
        <dbReference type="RuleBase" id="RU003830"/>
    </source>
</evidence>
<reference evidence="7" key="1">
    <citation type="submission" date="2020-11" db="EMBL/GenBank/DDBJ databases">
        <authorList>
            <person name="Tran Van P."/>
        </authorList>
    </citation>
    <scope>NUCLEOTIDE SEQUENCE</scope>
</reference>
<dbReference type="InterPro" id="IPR027437">
    <property type="entry name" value="Rbsml_uS13_C"/>
</dbReference>
<dbReference type="OrthoDB" id="1702480at2759"/>
<dbReference type="SUPFAM" id="SSF46946">
    <property type="entry name" value="S13-like H2TH domain"/>
    <property type="match status" value="1"/>
</dbReference>
<accession>A0A7R9M7N3</accession>
<evidence type="ECO:0000256" key="5">
    <source>
        <dbReference type="ARBA" id="ARBA00035468"/>
    </source>
</evidence>
<comment type="similarity">
    <text evidence="1 6">Belongs to the universal ribosomal protein uS13 family.</text>
</comment>
<gene>
    <name evidence="7" type="ORF">ONB1V03_LOCUS10584</name>
</gene>
<dbReference type="PANTHER" id="PTHR10871">
    <property type="entry name" value="30S RIBOSOMAL PROTEIN S13/40S RIBOSOMAL PROTEIN S18"/>
    <property type="match status" value="1"/>
</dbReference>
<dbReference type="GO" id="GO:0003723">
    <property type="term" value="F:RNA binding"/>
    <property type="evidence" value="ECO:0007669"/>
    <property type="project" value="InterPro"/>
</dbReference>
<dbReference type="Pfam" id="PF00416">
    <property type="entry name" value="Ribosomal_S13"/>
    <property type="match status" value="1"/>
</dbReference>
<evidence type="ECO:0000256" key="2">
    <source>
        <dbReference type="ARBA" id="ARBA00022980"/>
    </source>
</evidence>
<organism evidence="7">
    <name type="scientific">Oppiella nova</name>
    <dbReference type="NCBI Taxonomy" id="334625"/>
    <lineage>
        <taxon>Eukaryota</taxon>
        <taxon>Metazoa</taxon>
        <taxon>Ecdysozoa</taxon>
        <taxon>Arthropoda</taxon>
        <taxon>Chelicerata</taxon>
        <taxon>Arachnida</taxon>
        <taxon>Acari</taxon>
        <taxon>Acariformes</taxon>
        <taxon>Sarcoptiformes</taxon>
        <taxon>Oribatida</taxon>
        <taxon>Brachypylina</taxon>
        <taxon>Oppioidea</taxon>
        <taxon>Oppiidae</taxon>
        <taxon>Oppiella</taxon>
    </lineage>
</organism>
<protein>
    <recommendedName>
        <fullName evidence="4">Small ribosomal subunit protein uS13</fullName>
    </recommendedName>
    <alternativeName>
        <fullName evidence="5">40S ribosomal protein S18</fullName>
    </alternativeName>
</protein>
<dbReference type="Gene3D" id="4.10.910.10">
    <property type="entry name" value="30s ribosomal protein s13, domain 2"/>
    <property type="match status" value="1"/>
</dbReference>
<evidence type="ECO:0000256" key="4">
    <source>
        <dbReference type="ARBA" id="ARBA00035166"/>
    </source>
</evidence>
<evidence type="ECO:0000256" key="1">
    <source>
        <dbReference type="ARBA" id="ARBA00008080"/>
    </source>
</evidence>
<dbReference type="GO" id="GO:0006412">
    <property type="term" value="P:translation"/>
    <property type="evidence" value="ECO:0007669"/>
    <property type="project" value="InterPro"/>
</dbReference>
<proteinExistence type="inferred from homology"/>
<dbReference type="EMBL" id="OC922106">
    <property type="protein sequence ID" value="CAD7653933.1"/>
    <property type="molecule type" value="Genomic_DNA"/>
</dbReference>
<keyword evidence="2 6" id="KW-0689">Ribosomal protein</keyword>
<sequence length="90" mass="10105">MSLVIPEKFNHILRVMNTNIDGKRKVMFALTAIKGIGRRFSNIVCKKADVDLNKRAGELSEEEVLLRVRGQHTKTTGRRGRTVGVSKKKG</sequence>
<dbReference type="Proteomes" id="UP000728032">
    <property type="component" value="Unassembled WGS sequence"/>
</dbReference>
<dbReference type="AlphaFoldDB" id="A0A7R9M7N3"/>
<dbReference type="PROSITE" id="PS50159">
    <property type="entry name" value="RIBOSOMAL_S13_2"/>
    <property type="match status" value="1"/>
</dbReference>
<evidence type="ECO:0000313" key="8">
    <source>
        <dbReference type="Proteomes" id="UP000728032"/>
    </source>
</evidence>
<keyword evidence="8" id="KW-1185">Reference proteome</keyword>